<gene>
    <name evidence="3" type="ORF">RRG08_022638</name>
</gene>
<protein>
    <submittedName>
        <fullName evidence="3">Uncharacterized protein</fullName>
    </submittedName>
</protein>
<sequence>MLSATENLLKILILMGSLLCPPENEINFLRETEEMMRVQHGLVPSGSQYSSDWPRPGGLQHITGASRSLPTLPTAESELEASLDRVLRQQDLNHDSLQAYLRGSIHPATTVSTPGGQTVPGRESESGFVSLASDSGPAGSLSNGLESTSCVPTSGVDNQQQQQPQSRRDFTSTSSYASSSSPSSSSVFAPTPPAWGAPGGSGDADLDGHFFPGSLARPDSVFYRPRHEEEGEVGIAASRNYGVLVILQRHLESVQASFPGCSAPGVDITPGLEMCEITTTQKCDNPNREQADSSLIWHYFSFNDLPVTVEEIRNQGTPPSDMS</sequence>
<reference evidence="3" key="1">
    <citation type="journal article" date="2023" name="G3 (Bethesda)">
        <title>A reference genome for the long-term kleptoplast-retaining sea slug Elysia crispata morphotype clarki.</title>
        <authorList>
            <person name="Eastman K.E."/>
            <person name="Pendleton A.L."/>
            <person name="Shaikh M.A."/>
            <person name="Suttiyut T."/>
            <person name="Ogas R."/>
            <person name="Tomko P."/>
            <person name="Gavelis G."/>
            <person name="Widhalm J.R."/>
            <person name="Wisecaver J.H."/>
        </authorList>
    </citation>
    <scope>NUCLEOTIDE SEQUENCE</scope>
    <source>
        <strain evidence="3">ECLA1</strain>
    </source>
</reference>
<evidence type="ECO:0000256" key="2">
    <source>
        <dbReference type="SAM" id="SignalP"/>
    </source>
</evidence>
<name>A0AAE0Z1T1_9GAST</name>
<evidence type="ECO:0000313" key="3">
    <source>
        <dbReference type="EMBL" id="KAK3761238.1"/>
    </source>
</evidence>
<feature type="compositionally biased region" description="Polar residues" evidence="1">
    <location>
        <begin position="140"/>
        <end position="158"/>
    </location>
</feature>
<comment type="caution">
    <text evidence="3">The sequence shown here is derived from an EMBL/GenBank/DDBJ whole genome shotgun (WGS) entry which is preliminary data.</text>
</comment>
<evidence type="ECO:0000313" key="4">
    <source>
        <dbReference type="Proteomes" id="UP001283361"/>
    </source>
</evidence>
<dbReference type="EMBL" id="JAWDGP010004927">
    <property type="protein sequence ID" value="KAK3761238.1"/>
    <property type="molecule type" value="Genomic_DNA"/>
</dbReference>
<feature type="signal peptide" evidence="2">
    <location>
        <begin position="1"/>
        <end position="19"/>
    </location>
</feature>
<proteinExistence type="predicted"/>
<feature type="chain" id="PRO_5042175877" evidence="2">
    <location>
        <begin position="20"/>
        <end position="323"/>
    </location>
</feature>
<feature type="region of interest" description="Disordered" evidence="1">
    <location>
        <begin position="105"/>
        <end position="208"/>
    </location>
</feature>
<feature type="compositionally biased region" description="Low complexity" evidence="1">
    <location>
        <begin position="159"/>
        <end position="189"/>
    </location>
</feature>
<feature type="compositionally biased region" description="Polar residues" evidence="1">
    <location>
        <begin position="107"/>
        <end position="116"/>
    </location>
</feature>
<accession>A0AAE0Z1T1</accession>
<dbReference type="AlphaFoldDB" id="A0AAE0Z1T1"/>
<organism evidence="3 4">
    <name type="scientific">Elysia crispata</name>
    <name type="common">lettuce slug</name>
    <dbReference type="NCBI Taxonomy" id="231223"/>
    <lineage>
        <taxon>Eukaryota</taxon>
        <taxon>Metazoa</taxon>
        <taxon>Spiralia</taxon>
        <taxon>Lophotrochozoa</taxon>
        <taxon>Mollusca</taxon>
        <taxon>Gastropoda</taxon>
        <taxon>Heterobranchia</taxon>
        <taxon>Euthyneura</taxon>
        <taxon>Panpulmonata</taxon>
        <taxon>Sacoglossa</taxon>
        <taxon>Placobranchoidea</taxon>
        <taxon>Plakobranchidae</taxon>
        <taxon>Elysia</taxon>
    </lineage>
</organism>
<evidence type="ECO:0000256" key="1">
    <source>
        <dbReference type="SAM" id="MobiDB-lite"/>
    </source>
</evidence>
<keyword evidence="4" id="KW-1185">Reference proteome</keyword>
<dbReference type="Proteomes" id="UP001283361">
    <property type="component" value="Unassembled WGS sequence"/>
</dbReference>
<keyword evidence="2" id="KW-0732">Signal</keyword>